<keyword evidence="3" id="KW-1185">Reference proteome</keyword>
<evidence type="ECO:0000313" key="3">
    <source>
        <dbReference type="Proteomes" id="UP000660885"/>
    </source>
</evidence>
<organism evidence="2 3">
    <name type="scientific">Belnapia arida</name>
    <dbReference type="NCBI Taxonomy" id="2804533"/>
    <lineage>
        <taxon>Bacteria</taxon>
        <taxon>Pseudomonadati</taxon>
        <taxon>Pseudomonadota</taxon>
        <taxon>Alphaproteobacteria</taxon>
        <taxon>Acetobacterales</taxon>
        <taxon>Roseomonadaceae</taxon>
        <taxon>Belnapia</taxon>
    </lineage>
</organism>
<dbReference type="EMBL" id="JAETWB010000053">
    <property type="protein sequence ID" value="MBL6082214.1"/>
    <property type="molecule type" value="Genomic_DNA"/>
</dbReference>
<feature type="region of interest" description="Disordered" evidence="1">
    <location>
        <begin position="53"/>
        <end position="91"/>
    </location>
</feature>
<name>A0ABS1UC18_9PROT</name>
<dbReference type="RefSeq" id="WP_202835425.1">
    <property type="nucleotide sequence ID" value="NZ_JAETWB010000053.1"/>
</dbReference>
<feature type="compositionally biased region" description="Basic and acidic residues" evidence="1">
    <location>
        <begin position="53"/>
        <end position="80"/>
    </location>
</feature>
<evidence type="ECO:0000313" key="2">
    <source>
        <dbReference type="EMBL" id="MBL6082214.1"/>
    </source>
</evidence>
<evidence type="ECO:0000256" key="1">
    <source>
        <dbReference type="SAM" id="MobiDB-lite"/>
    </source>
</evidence>
<accession>A0ABS1UC18</accession>
<gene>
    <name evidence="2" type="ORF">JMJ56_30010</name>
</gene>
<dbReference type="Proteomes" id="UP000660885">
    <property type="component" value="Unassembled WGS sequence"/>
</dbReference>
<protein>
    <submittedName>
        <fullName evidence="2">Uncharacterized protein</fullName>
    </submittedName>
</protein>
<reference evidence="2 3" key="1">
    <citation type="submission" date="2021-01" db="EMBL/GenBank/DDBJ databases">
        <title>Belnapia mucosa sp. nov. and Belnapia arida sp. nov., isolated from the Tabernas Desert (Almeria, Spain).</title>
        <authorList>
            <person name="Molina-Menor E."/>
            <person name="Vidal-Verdu A."/>
            <person name="Calonge A."/>
            <person name="Satari L."/>
            <person name="Pereto J."/>
            <person name="Porcar M."/>
        </authorList>
    </citation>
    <scope>NUCLEOTIDE SEQUENCE [LARGE SCALE GENOMIC DNA]</scope>
    <source>
        <strain evidence="2 3">T18</strain>
    </source>
</reference>
<proteinExistence type="predicted"/>
<sequence length="181" mass="20276">MIKTPYSRKVIAALRAVPWARWDAAPKAWRVPFHSAEELRRRWSTIEDAARLAEPEGRRKREESRRASPEHADRRAAAAERRRRRYPVPADAPPPLAQVLMTHAGCLMFETTTGEIAEPAVAERFYPNIATGSGSLIWAIWRTPSHAELIQAWPPHGRRPTRPTWRALVAAADRGAAGGAP</sequence>
<comment type="caution">
    <text evidence="2">The sequence shown here is derived from an EMBL/GenBank/DDBJ whole genome shotgun (WGS) entry which is preliminary data.</text>
</comment>